<dbReference type="Proteomes" id="UP000755551">
    <property type="component" value="Unassembled WGS sequence"/>
</dbReference>
<feature type="compositionally biased region" description="Basic and acidic residues" evidence="1">
    <location>
        <begin position="123"/>
        <end position="149"/>
    </location>
</feature>
<reference evidence="2 3" key="1">
    <citation type="submission" date="2021-06" db="EMBL/GenBank/DDBJ databases">
        <title>Bacterium isolated from marine sediment.</title>
        <authorList>
            <person name="Zhu K.-L."/>
            <person name="Du Z.-J."/>
            <person name="Liang Q.-Y."/>
        </authorList>
    </citation>
    <scope>NUCLEOTIDE SEQUENCE [LARGE SCALE GENOMIC DNA]</scope>
    <source>
        <strain evidence="2 3">A346</strain>
    </source>
</reference>
<proteinExistence type="predicted"/>
<feature type="region of interest" description="Disordered" evidence="1">
    <location>
        <begin position="123"/>
        <end position="157"/>
    </location>
</feature>
<evidence type="ECO:0000313" key="2">
    <source>
        <dbReference type="EMBL" id="MBV0934729.1"/>
    </source>
</evidence>
<organism evidence="2 3">
    <name type="scientific">Marinobacterium weihaiense</name>
    <dbReference type="NCBI Taxonomy" id="2851016"/>
    <lineage>
        <taxon>Bacteria</taxon>
        <taxon>Pseudomonadati</taxon>
        <taxon>Pseudomonadota</taxon>
        <taxon>Gammaproteobacteria</taxon>
        <taxon>Oceanospirillales</taxon>
        <taxon>Oceanospirillaceae</taxon>
        <taxon>Marinobacterium</taxon>
    </lineage>
</organism>
<name>A0ABS6MFU5_9GAMM</name>
<protein>
    <submittedName>
        <fullName evidence="2">Uncharacterized protein</fullName>
    </submittedName>
</protein>
<dbReference type="RefSeq" id="WP_217336130.1">
    <property type="nucleotide sequence ID" value="NZ_JAHQZT010000034.1"/>
</dbReference>
<dbReference type="EMBL" id="JAHQZT010000034">
    <property type="protein sequence ID" value="MBV0934729.1"/>
    <property type="molecule type" value="Genomic_DNA"/>
</dbReference>
<comment type="caution">
    <text evidence="2">The sequence shown here is derived from an EMBL/GenBank/DDBJ whole genome shotgun (WGS) entry which is preliminary data.</text>
</comment>
<sequence>MSKRDIEKVNRDLPSTINLKTLVVLLKMQLQLFTRRVACKAKRVEKVKGKRPPAITPRLAVVSISTVTLFASFALQMEILSVGSACAIWFAMQETEAERKARVAEDLAEQHAQVYSEELARQMARKEAQQRHQQDDLSARHFRARRSESNSDSVTYH</sequence>
<evidence type="ECO:0000256" key="1">
    <source>
        <dbReference type="SAM" id="MobiDB-lite"/>
    </source>
</evidence>
<accession>A0ABS6MFU5</accession>
<gene>
    <name evidence="2" type="ORF">KTN04_15430</name>
</gene>
<evidence type="ECO:0000313" key="3">
    <source>
        <dbReference type="Proteomes" id="UP000755551"/>
    </source>
</evidence>
<keyword evidence="3" id="KW-1185">Reference proteome</keyword>